<sequence>MTPRARAYMTICALRHLLLGLMCVVRPGDFTSPSYDGVKAVLPVPPDAALITWGVAFVLVALVAVHAAVTGSEESARHALTGSVVVTAMWVGGFVWSILTGSLVGWSGVIVWTALAAKDLTMLRDPLRNPFEDLIRTDPAGTEG</sequence>
<evidence type="ECO:0000256" key="1">
    <source>
        <dbReference type="SAM" id="Phobius"/>
    </source>
</evidence>
<dbReference type="AlphaFoldDB" id="A0A7W8W930"/>
<feature type="transmembrane region" description="Helical" evidence="1">
    <location>
        <begin position="51"/>
        <end position="72"/>
    </location>
</feature>
<keyword evidence="1" id="KW-0812">Transmembrane</keyword>
<accession>A0A7W8W930</accession>
<dbReference type="Proteomes" id="UP000564629">
    <property type="component" value="Unassembled WGS sequence"/>
</dbReference>
<gene>
    <name evidence="2" type="ORF">HNR08_001212</name>
</gene>
<reference evidence="2 3" key="1">
    <citation type="submission" date="2020-08" db="EMBL/GenBank/DDBJ databases">
        <title>Sequencing the genomes of 1000 actinobacteria strains.</title>
        <authorList>
            <person name="Klenk H.-P."/>
        </authorList>
    </citation>
    <scope>NUCLEOTIDE SEQUENCE [LARGE SCALE GENOMIC DNA]</scope>
    <source>
        <strain evidence="2 3">DSM 9581</strain>
    </source>
</reference>
<name>A0A7W8W930_9CELL</name>
<organism evidence="2 3">
    <name type="scientific">Cellulomonas hominis</name>
    <dbReference type="NCBI Taxonomy" id="156981"/>
    <lineage>
        <taxon>Bacteria</taxon>
        <taxon>Bacillati</taxon>
        <taxon>Actinomycetota</taxon>
        <taxon>Actinomycetes</taxon>
        <taxon>Micrococcales</taxon>
        <taxon>Cellulomonadaceae</taxon>
        <taxon>Cellulomonas</taxon>
    </lineage>
</organism>
<protein>
    <submittedName>
        <fullName evidence="2">Uncharacterized protein</fullName>
    </submittedName>
</protein>
<comment type="caution">
    <text evidence="2">The sequence shown here is derived from an EMBL/GenBank/DDBJ whole genome shotgun (WGS) entry which is preliminary data.</text>
</comment>
<evidence type="ECO:0000313" key="3">
    <source>
        <dbReference type="Proteomes" id="UP000564629"/>
    </source>
</evidence>
<keyword evidence="1" id="KW-1133">Transmembrane helix</keyword>
<dbReference type="EMBL" id="JACHDN010000001">
    <property type="protein sequence ID" value="MBB5472476.1"/>
    <property type="molecule type" value="Genomic_DNA"/>
</dbReference>
<evidence type="ECO:0000313" key="2">
    <source>
        <dbReference type="EMBL" id="MBB5472476.1"/>
    </source>
</evidence>
<dbReference type="RefSeq" id="WP_183834851.1">
    <property type="nucleotide sequence ID" value="NZ_JACHDN010000001.1"/>
</dbReference>
<proteinExistence type="predicted"/>
<keyword evidence="1" id="KW-0472">Membrane</keyword>